<dbReference type="InterPro" id="IPR013655">
    <property type="entry name" value="PAS_fold_3"/>
</dbReference>
<dbReference type="InterPro" id="IPR000014">
    <property type="entry name" value="PAS"/>
</dbReference>
<name>A0A1T5IWY2_9BACT</name>
<keyword evidence="2" id="KW-0472">Membrane</keyword>
<dbReference type="PROSITE" id="PS50112">
    <property type="entry name" value="PAS"/>
    <property type="match status" value="1"/>
</dbReference>
<dbReference type="Pfam" id="PF13185">
    <property type="entry name" value="GAF_2"/>
    <property type="match status" value="1"/>
</dbReference>
<dbReference type="RefSeq" id="WP_079685111.1">
    <property type="nucleotide sequence ID" value="NZ_FUZU01000001.1"/>
</dbReference>
<keyword evidence="2" id="KW-1133">Transmembrane helix</keyword>
<dbReference type="SUPFAM" id="SSF55785">
    <property type="entry name" value="PYP-like sensor domain (PAS domain)"/>
    <property type="match status" value="1"/>
</dbReference>
<dbReference type="Gene3D" id="3.30.450.40">
    <property type="match status" value="1"/>
</dbReference>
<evidence type="ECO:0000256" key="2">
    <source>
        <dbReference type="SAM" id="Phobius"/>
    </source>
</evidence>
<dbReference type="EMBL" id="FUZU01000001">
    <property type="protein sequence ID" value="SKC43634.1"/>
    <property type="molecule type" value="Genomic_DNA"/>
</dbReference>
<proteinExistence type="predicted"/>
<dbReference type="InterPro" id="IPR029016">
    <property type="entry name" value="GAF-like_dom_sf"/>
</dbReference>
<feature type="transmembrane region" description="Helical" evidence="2">
    <location>
        <begin position="29"/>
        <end position="50"/>
    </location>
</feature>
<dbReference type="Proteomes" id="UP000190961">
    <property type="component" value="Unassembled WGS sequence"/>
</dbReference>
<dbReference type="Pfam" id="PF08447">
    <property type="entry name" value="PAS_3"/>
    <property type="match status" value="1"/>
</dbReference>
<dbReference type="AlphaFoldDB" id="A0A1T5IWY2"/>
<keyword evidence="2" id="KW-0812">Transmembrane</keyword>
<feature type="transmembrane region" description="Helical" evidence="2">
    <location>
        <begin position="70"/>
        <end position="88"/>
    </location>
</feature>
<feature type="coiled-coil region" evidence="1">
    <location>
        <begin position="318"/>
        <end position="362"/>
    </location>
</feature>
<evidence type="ECO:0000313" key="4">
    <source>
        <dbReference type="EMBL" id="SKC43634.1"/>
    </source>
</evidence>
<protein>
    <submittedName>
        <fullName evidence="4">PAS domain S-box-containing protein</fullName>
    </submittedName>
</protein>
<dbReference type="NCBIfam" id="TIGR00229">
    <property type="entry name" value="sensory_box"/>
    <property type="match status" value="1"/>
</dbReference>
<keyword evidence="5" id="KW-1185">Reference proteome</keyword>
<sequence>MQSYTNASNAGYTYNLFALNSHTFKYRMAYLGFFLGIALIVIAIVTDILAKDLNFTPASIQLLYNSNPTHWIILTSPFFLTALFYSMGRMIGERELKIEDQLQREKDQFTFLEKFINELENENFETSVSEAFENKAVAGQLEHFRDKLFTGKNTEEKRAWENQGLAAFGDLLRTVNNVDQVSDEVLRYLVKYLGCNQGSVYILSEADEETLNLKALYAFDRKKFVSHSIGIGQGLTGQCFLEKETMILYDVPQDYIRITSGLGNANPTCIVIVPMKYNNVVSGVIEVASFSRLEEHQIKFLEKSAEAFGAVVQSARTNQNVKQLLHESQQHMEELRSQEEELRQNFEELQSVQEQMARQLQENAMIKGQLETREKVLGLTTILSESDLHGTITFVNSKFCEVSQYSAEELMGKPHNFVRHPDMPKEIFHRMWTVLKKGQTFRGIVKNKKKDGTHYWVDATIVPVIDNGKITKYIGARYHIKDDAFAEKLYHRQMEVLGLLVPAEV</sequence>
<organism evidence="4 5">
    <name type="scientific">Ohtaekwangia koreensis</name>
    <dbReference type="NCBI Taxonomy" id="688867"/>
    <lineage>
        <taxon>Bacteria</taxon>
        <taxon>Pseudomonadati</taxon>
        <taxon>Bacteroidota</taxon>
        <taxon>Cytophagia</taxon>
        <taxon>Cytophagales</taxon>
        <taxon>Fulvivirgaceae</taxon>
        <taxon>Ohtaekwangia</taxon>
    </lineage>
</organism>
<reference evidence="4 5" key="1">
    <citation type="submission" date="2017-02" db="EMBL/GenBank/DDBJ databases">
        <authorList>
            <person name="Peterson S.W."/>
        </authorList>
    </citation>
    <scope>NUCLEOTIDE SEQUENCE [LARGE SCALE GENOMIC DNA]</scope>
    <source>
        <strain evidence="4 5">DSM 25262</strain>
    </source>
</reference>
<dbReference type="SUPFAM" id="SSF55781">
    <property type="entry name" value="GAF domain-like"/>
    <property type="match status" value="1"/>
</dbReference>
<dbReference type="CDD" id="cd00130">
    <property type="entry name" value="PAS"/>
    <property type="match status" value="1"/>
</dbReference>
<dbReference type="InterPro" id="IPR035965">
    <property type="entry name" value="PAS-like_dom_sf"/>
</dbReference>
<evidence type="ECO:0000256" key="1">
    <source>
        <dbReference type="SAM" id="Coils"/>
    </source>
</evidence>
<keyword evidence="1" id="KW-0175">Coiled coil</keyword>
<dbReference type="SMART" id="SM00065">
    <property type="entry name" value="GAF"/>
    <property type="match status" value="1"/>
</dbReference>
<evidence type="ECO:0000259" key="3">
    <source>
        <dbReference type="PROSITE" id="PS50112"/>
    </source>
</evidence>
<dbReference type="STRING" id="688867.SAMN05660236_0489"/>
<dbReference type="InterPro" id="IPR003018">
    <property type="entry name" value="GAF"/>
</dbReference>
<dbReference type="Gene3D" id="3.30.450.20">
    <property type="entry name" value="PAS domain"/>
    <property type="match status" value="1"/>
</dbReference>
<dbReference type="OrthoDB" id="1120715at2"/>
<evidence type="ECO:0000313" key="5">
    <source>
        <dbReference type="Proteomes" id="UP000190961"/>
    </source>
</evidence>
<accession>A0A1T5IWY2</accession>
<feature type="domain" description="PAS" evidence="3">
    <location>
        <begin position="387"/>
        <end position="438"/>
    </location>
</feature>
<gene>
    <name evidence="4" type="ORF">SAMN05660236_0489</name>
</gene>